<feature type="region of interest" description="Disordered" evidence="1">
    <location>
        <begin position="511"/>
        <end position="616"/>
    </location>
</feature>
<dbReference type="EMBL" id="JAANBB010000018">
    <property type="protein sequence ID" value="KAF7555714.1"/>
    <property type="molecule type" value="Genomic_DNA"/>
</dbReference>
<dbReference type="OrthoDB" id="4838614at2759"/>
<sequence length="684" mass="78063">MDSSKHFDHDSRNYHQTMQTNMAHPTRRRPPNTPTYNTIIENERVRAEYSNQRQLQRAPQPTRDIFTERRDPLDSSLPDPRMPSKKTGNYKHHAEEDDWDSPNHSPNHHRLSEIANRDESGSQEEDWGPPRIINAERPLQARTVPIWVNPENPQDNTVHMSLNTRDYLEDYLEKLSRLGRLGRLSAAFDQLGDQLRPFFYNRYVLVQYGQLLLDGMRYKELAELAKLHPPRPSNDPIDLNWNMILVRAQYASELDFGDISAAAISLAAKNLVQQSWPQLDSTESRPYLRFLMAEVLFAGYGDPDEWMETVHFNGVNHGTLFRCEGVFPDPTWPMYEPDDDEVPEWQPKPNATKKHLSQTIRLVLKASEELGDIRMQAGCLEQLVNHGAEDAGTTMAQLSDLFHTVGNKRHHRSMLLSRYLVANSPSKRLQLREEILLAGPYLYSVQLNIEYLERTRLMILAALAGTKRERQFYQDLVDTDLDSEAWSDSEDDVYDQAQEENNGEEIFTKVKSKAKQETKQFKPKGTDTRSNENVHDWDEPSQNGPKSVSHKLVKHESSIVYSGKEQEHGPEQTVDPRVEDRPARESEKQTRETEELATDPAEEAEATAEGEESANLLTKKAKRGGSLLGRHTGRLNLLQESVANKNDEPSLREVRGKATKEVVAAKANAVEATAPEASLNSSHE</sequence>
<name>A0A9P5HIM8_9HYPO</name>
<feature type="compositionally biased region" description="Polar residues" evidence="1">
    <location>
        <begin position="49"/>
        <end position="59"/>
    </location>
</feature>
<proteinExistence type="predicted"/>
<protein>
    <submittedName>
        <fullName evidence="2">Uncharacterized protein</fullName>
    </submittedName>
</protein>
<feature type="compositionally biased region" description="Basic and acidic residues" evidence="1">
    <location>
        <begin position="1"/>
        <end position="13"/>
    </location>
</feature>
<evidence type="ECO:0000256" key="1">
    <source>
        <dbReference type="SAM" id="MobiDB-lite"/>
    </source>
</evidence>
<feature type="compositionally biased region" description="Basic and acidic residues" evidence="1">
    <location>
        <begin position="514"/>
        <end position="538"/>
    </location>
</feature>
<evidence type="ECO:0000313" key="2">
    <source>
        <dbReference type="EMBL" id="KAF7555714.1"/>
    </source>
</evidence>
<dbReference type="AlphaFoldDB" id="A0A9P5HIM8"/>
<feature type="compositionally biased region" description="Polar residues" evidence="1">
    <location>
        <begin position="14"/>
        <end position="23"/>
    </location>
</feature>
<keyword evidence="3" id="KW-1185">Reference proteome</keyword>
<feature type="compositionally biased region" description="Basic and acidic residues" evidence="1">
    <location>
        <begin position="564"/>
        <end position="594"/>
    </location>
</feature>
<feature type="region of interest" description="Disordered" evidence="1">
    <location>
        <begin position="1"/>
        <end position="110"/>
    </location>
</feature>
<accession>A0A9P5HIM8</accession>
<gene>
    <name evidence="2" type="ORF">G7Z17_g1970</name>
</gene>
<organism evidence="2 3">
    <name type="scientific">Cylindrodendrum hubeiense</name>
    <dbReference type="NCBI Taxonomy" id="595255"/>
    <lineage>
        <taxon>Eukaryota</taxon>
        <taxon>Fungi</taxon>
        <taxon>Dikarya</taxon>
        <taxon>Ascomycota</taxon>
        <taxon>Pezizomycotina</taxon>
        <taxon>Sordariomycetes</taxon>
        <taxon>Hypocreomycetidae</taxon>
        <taxon>Hypocreales</taxon>
        <taxon>Nectriaceae</taxon>
        <taxon>Cylindrodendrum</taxon>
    </lineage>
</organism>
<comment type="caution">
    <text evidence="2">The sequence shown here is derived from an EMBL/GenBank/DDBJ whole genome shotgun (WGS) entry which is preliminary data.</text>
</comment>
<reference evidence="2" key="1">
    <citation type="submission" date="2020-03" db="EMBL/GenBank/DDBJ databases">
        <title>Draft Genome Sequence of Cylindrodendrum hubeiense.</title>
        <authorList>
            <person name="Buettner E."/>
            <person name="Kellner H."/>
        </authorList>
    </citation>
    <scope>NUCLEOTIDE SEQUENCE</scope>
    <source>
        <strain evidence="2">IHI 201604</strain>
    </source>
</reference>
<feature type="compositionally biased region" description="Acidic residues" evidence="1">
    <location>
        <begin position="595"/>
        <end position="612"/>
    </location>
</feature>
<evidence type="ECO:0000313" key="3">
    <source>
        <dbReference type="Proteomes" id="UP000722485"/>
    </source>
</evidence>
<dbReference type="Proteomes" id="UP000722485">
    <property type="component" value="Unassembled WGS sequence"/>
</dbReference>